<keyword evidence="2" id="KW-1185">Reference proteome</keyword>
<proteinExistence type="predicted"/>
<dbReference type="EMBL" id="JBHSNZ010000008">
    <property type="protein sequence ID" value="MFC5808740.1"/>
    <property type="molecule type" value="Genomic_DNA"/>
</dbReference>
<gene>
    <name evidence="1" type="ORF">ACFQGO_14690</name>
</gene>
<evidence type="ECO:0000313" key="1">
    <source>
        <dbReference type="EMBL" id="MFC5808740.1"/>
    </source>
</evidence>
<accession>A0ABW1B6V0</accession>
<comment type="caution">
    <text evidence="1">The sequence shown here is derived from an EMBL/GenBank/DDBJ whole genome shotgun (WGS) entry which is preliminary data.</text>
</comment>
<protein>
    <recommendedName>
        <fullName evidence="3">Alpha/beta hydrolase</fullName>
    </recommendedName>
</protein>
<name>A0ABW1B6V0_9ACTN</name>
<dbReference type="RefSeq" id="WP_272169500.1">
    <property type="nucleotide sequence ID" value="NZ_JAQOSL010000010.1"/>
</dbReference>
<organism evidence="1 2">
    <name type="scientific">Streptomyces heilongjiangensis</name>
    <dbReference type="NCBI Taxonomy" id="945052"/>
    <lineage>
        <taxon>Bacteria</taxon>
        <taxon>Bacillati</taxon>
        <taxon>Actinomycetota</taxon>
        <taxon>Actinomycetes</taxon>
        <taxon>Kitasatosporales</taxon>
        <taxon>Streptomycetaceae</taxon>
        <taxon>Streptomyces</taxon>
    </lineage>
</organism>
<evidence type="ECO:0008006" key="3">
    <source>
        <dbReference type="Google" id="ProtNLM"/>
    </source>
</evidence>
<sequence>MSAPCPSQVNYLACGNRPVLGDHVPVLILYGGEDRTAVTRTPMPDGLFFPVPDLYKAIGGTRKLMFCFEGSGHPMVWETTAKTVHQFSKLWFRNGTVDGLGSGSCFRELDGNLIQLP</sequence>
<evidence type="ECO:0000313" key="2">
    <source>
        <dbReference type="Proteomes" id="UP001596112"/>
    </source>
</evidence>
<dbReference type="Proteomes" id="UP001596112">
    <property type="component" value="Unassembled WGS sequence"/>
</dbReference>
<reference evidence="2" key="1">
    <citation type="journal article" date="2019" name="Int. J. Syst. Evol. Microbiol.">
        <title>The Global Catalogue of Microorganisms (GCM) 10K type strain sequencing project: providing services to taxonomists for standard genome sequencing and annotation.</title>
        <authorList>
            <consortium name="The Broad Institute Genomics Platform"/>
            <consortium name="The Broad Institute Genome Sequencing Center for Infectious Disease"/>
            <person name="Wu L."/>
            <person name="Ma J."/>
        </authorList>
    </citation>
    <scope>NUCLEOTIDE SEQUENCE [LARGE SCALE GENOMIC DNA]</scope>
    <source>
        <strain evidence="2">JCM 9918</strain>
    </source>
</reference>